<accession>A0A8C8GXM7</accession>
<organism evidence="1 2">
    <name type="scientific">Oncorhynchus tshawytscha</name>
    <name type="common">Chinook salmon</name>
    <name type="synonym">Salmo tshawytscha</name>
    <dbReference type="NCBI Taxonomy" id="74940"/>
    <lineage>
        <taxon>Eukaryota</taxon>
        <taxon>Metazoa</taxon>
        <taxon>Chordata</taxon>
        <taxon>Craniata</taxon>
        <taxon>Vertebrata</taxon>
        <taxon>Euteleostomi</taxon>
        <taxon>Actinopterygii</taxon>
        <taxon>Neopterygii</taxon>
        <taxon>Teleostei</taxon>
        <taxon>Protacanthopterygii</taxon>
        <taxon>Salmoniformes</taxon>
        <taxon>Salmonidae</taxon>
        <taxon>Salmoninae</taxon>
        <taxon>Oncorhynchus</taxon>
    </lineage>
</organism>
<keyword evidence="2" id="KW-1185">Reference proteome</keyword>
<name>A0A8C8GXM7_ONCTS</name>
<evidence type="ECO:0000313" key="2">
    <source>
        <dbReference type="Proteomes" id="UP000694402"/>
    </source>
</evidence>
<protein>
    <submittedName>
        <fullName evidence="1">Uncharacterized protein</fullName>
    </submittedName>
</protein>
<dbReference type="Proteomes" id="UP000694402">
    <property type="component" value="Unassembled WGS sequence"/>
</dbReference>
<dbReference type="AlphaFoldDB" id="A0A8C8GXM7"/>
<evidence type="ECO:0000313" key="1">
    <source>
        <dbReference type="Ensembl" id="ENSOTSP00005055527.1"/>
    </source>
</evidence>
<reference evidence="1" key="2">
    <citation type="submission" date="2025-09" db="UniProtKB">
        <authorList>
            <consortium name="Ensembl"/>
        </authorList>
    </citation>
    <scope>IDENTIFICATION</scope>
</reference>
<dbReference type="GeneTree" id="ENSGT01120000278245"/>
<proteinExistence type="predicted"/>
<reference evidence="1" key="1">
    <citation type="submission" date="2025-08" db="UniProtKB">
        <authorList>
            <consortium name="Ensembl"/>
        </authorList>
    </citation>
    <scope>IDENTIFICATION</scope>
</reference>
<sequence length="45" mass="5282">MVVMFSEHKIYSCLDKFHRNVARACICPKKNVFTHHCCRANQCPD</sequence>
<dbReference type="Ensembl" id="ENSOTST00005060483.2">
    <property type="protein sequence ID" value="ENSOTSP00005055527.1"/>
    <property type="gene ID" value="ENSOTSG00005026874.2"/>
</dbReference>